<name>A0A6I4W2N9_9ACTN</name>
<dbReference type="EMBL" id="WUTW01000001">
    <property type="protein sequence ID" value="MXQ62980.1"/>
    <property type="molecule type" value="Genomic_DNA"/>
</dbReference>
<comment type="caution">
    <text evidence="1">The sequence shown here is derived from an EMBL/GenBank/DDBJ whole genome shotgun (WGS) entry which is preliminary data.</text>
</comment>
<organism evidence="1 2">
    <name type="scientific">Actinomadura rayongensis</name>
    <dbReference type="NCBI Taxonomy" id="1429076"/>
    <lineage>
        <taxon>Bacteria</taxon>
        <taxon>Bacillati</taxon>
        <taxon>Actinomycetota</taxon>
        <taxon>Actinomycetes</taxon>
        <taxon>Streptosporangiales</taxon>
        <taxon>Thermomonosporaceae</taxon>
        <taxon>Actinomadura</taxon>
    </lineage>
</organism>
<dbReference type="Proteomes" id="UP000431901">
    <property type="component" value="Unassembled WGS sequence"/>
</dbReference>
<accession>A0A6I4W2N9</accession>
<evidence type="ECO:0000313" key="1">
    <source>
        <dbReference type="EMBL" id="MXQ62980.1"/>
    </source>
</evidence>
<proteinExistence type="predicted"/>
<evidence type="ECO:0000313" key="2">
    <source>
        <dbReference type="Proteomes" id="UP000431901"/>
    </source>
</evidence>
<reference evidence="1 2" key="1">
    <citation type="submission" date="2019-12" db="EMBL/GenBank/DDBJ databases">
        <title>Nocardia macrotermitis sp. nov. and Nocardia aurantia sp. nov., isolated from the gut of the fungus growing-termite Macrotermes natalensis.</title>
        <authorList>
            <person name="Christine B."/>
            <person name="Rene B."/>
        </authorList>
    </citation>
    <scope>NUCLEOTIDE SEQUENCE [LARGE SCALE GENOMIC DNA]</scope>
    <source>
        <strain evidence="1 2">DSM 102126</strain>
    </source>
</reference>
<dbReference type="OrthoDB" id="3742379at2"/>
<dbReference type="AlphaFoldDB" id="A0A6I4W2N9"/>
<gene>
    <name evidence="1" type="ORF">GQ466_02920</name>
</gene>
<protein>
    <recommendedName>
        <fullName evidence="3">ATP/GTP-binding protein</fullName>
    </recommendedName>
</protein>
<evidence type="ECO:0008006" key="3">
    <source>
        <dbReference type="Google" id="ProtNLM"/>
    </source>
</evidence>
<keyword evidence="2" id="KW-1185">Reference proteome</keyword>
<dbReference type="RefSeq" id="WP_161101197.1">
    <property type="nucleotide sequence ID" value="NZ_WUTW01000001.1"/>
</dbReference>
<sequence length="153" mass="16897">MPTADWARVLRAETPLPVPVVHTAPKNRSFVELRTALWVDGFRTVHTRPLNLPNRRIQATGTPVSVRWQLGETEITCTGPGTRDGKSCGYTYRRASTGQPGGHYKITATIIWDFHWTCVGSACGTTYGDLDQGQMTSQPVGLVVDEIQSKDKQ</sequence>